<dbReference type="InterPro" id="IPR038588">
    <property type="entry name" value="XS_domain_sf"/>
</dbReference>
<reference evidence="3 4" key="1">
    <citation type="submission" date="2020-09" db="EMBL/GenBank/DDBJ databases">
        <title>De no assembly of potato wild relative species, Solanum commersonii.</title>
        <authorList>
            <person name="Cho K."/>
        </authorList>
    </citation>
    <scope>NUCLEOTIDE SEQUENCE [LARGE SCALE GENOMIC DNA]</scope>
    <source>
        <strain evidence="3">LZ3.2</strain>
        <tissue evidence="3">Leaf</tissue>
    </source>
</reference>
<dbReference type="OrthoDB" id="777694at2759"/>
<dbReference type="Pfam" id="PF03468">
    <property type="entry name" value="XS"/>
    <property type="match status" value="1"/>
</dbReference>
<accession>A0A9J5WI71</accession>
<dbReference type="PANTHER" id="PTHR46619:SF5">
    <property type="entry name" value="XS DOMAIN-CONTAINING PROTEIN"/>
    <property type="match status" value="1"/>
</dbReference>
<dbReference type="InterPro" id="IPR005380">
    <property type="entry name" value="XS_domain"/>
</dbReference>
<gene>
    <name evidence="3" type="ORF">H5410_055050</name>
</gene>
<evidence type="ECO:0000256" key="1">
    <source>
        <dbReference type="SAM" id="MobiDB-lite"/>
    </source>
</evidence>
<feature type="compositionally biased region" description="Basic and acidic residues" evidence="1">
    <location>
        <begin position="248"/>
        <end position="264"/>
    </location>
</feature>
<feature type="compositionally biased region" description="Basic and acidic residues" evidence="1">
    <location>
        <begin position="52"/>
        <end position="66"/>
    </location>
</feature>
<feature type="region of interest" description="Disordered" evidence="1">
    <location>
        <begin position="45"/>
        <end position="66"/>
    </location>
</feature>
<evidence type="ECO:0000313" key="3">
    <source>
        <dbReference type="EMBL" id="KAG5574916.1"/>
    </source>
</evidence>
<dbReference type="GO" id="GO:0031047">
    <property type="term" value="P:regulatory ncRNA-mediated gene silencing"/>
    <property type="evidence" value="ECO:0007669"/>
    <property type="project" value="InterPro"/>
</dbReference>
<dbReference type="Gene3D" id="3.90.930.1">
    <property type="match status" value="1"/>
</dbReference>
<dbReference type="PANTHER" id="PTHR46619">
    <property type="entry name" value="RNA RECOGNITION MOTIF XS DOMAIN PROTEIN-RELATED"/>
    <property type="match status" value="1"/>
</dbReference>
<proteinExistence type="predicted"/>
<protein>
    <recommendedName>
        <fullName evidence="2">XS domain-containing protein</fullName>
    </recommendedName>
</protein>
<feature type="domain" description="XS" evidence="2">
    <location>
        <begin position="998"/>
        <end position="1125"/>
    </location>
</feature>
<keyword evidence="4" id="KW-1185">Reference proteome</keyword>
<sequence length="1159" mass="134415">MRLVEPDVNAALGYRDERLGVNGVDVDYDRCFIRDSGVLEQYSRRQRSLSPMREEGPRRVSWQRRDGDQDFCDRGDIREPQLRREVMDRDQYFSDRGDMREPQLSREVMDRDQHFSDRGAIREPQLRRRGLMVRDEEFSDRGDIREPPLRRSGLMVRDEELNDRGDIREPQLRRSGLMVRDEEFSDRGDIREPPLRRSGLMVRDEEFNDRGDIREPQLRRSGLMVRDEEFSDRGDIREPPLRRSALMVRDEEFSDRGDIREPPLRRSGLMVRDDESNDRGDIREPQLRRSGLMVRDEEFNYRGDIVQPQLKSPPVYHQAHEKPQHHYQASLSRDEEESRRYELFDYENRYEAARLTGVDYDYEYGSARSVQGHNVNIERGGVHHYELDRHKQLGLEDGLSRGAHSFPFDSQSATKYVETARGPLSAHVQPQEIRFRDEIARYPDPFLLDKLSAIEMLEREERTRFHPKDVSRYMESALQSKDLTLPSQYMECLATSSGTSRMKYAPMIQDDMHLLGDIHSRISTKLRQPLYLNEYEENHSYNTLEDYAAGHKGLTSYQSDKVSSPRGDNMDHAVLDKMHPRAQILLEPLREIISDNEFPQRDVINSSSRDHRSLNKQPIISEINPRSVLFGILDSNDTNVDTQNVGDSDIENVDVPCHEEIPLRRLDYHSSKDEHSNFYAERWRRSPRHEHEMEMLGDRVRPKKIELGVIGCDGHPIRPEKRKYILDEEMMGHSSGRIVFSERKNNINRTQDIDYRNEVWDDQDVSCLLSPENFEDDKWFGKAERAYSRDLNGRVTATDGLLSYRGSINQGKRHLIRPYISGKKQKVYENPSSLRQYVSIQCNKKHHHTKNVWTRDKDDKQTEASDHVVKELKDQVACAKPELPEDSIEFTQLVHNFSLSYTKKLNESVATQKRYKEQGRAGGLFCIVCANSQLKEFKDTRSLAVHCYMSQKVWLKAKHLGLHKAICVLMGWNSDAPPDGKLWLPVAVPAHNALAQKEDLILWPPVVVIHNCSGLVTGLDEKKVTTTEAVENFLRGKGFSGGRMKVCMGKPGNGSVLLVKFLGTIPGIQDTEKLHNYFMEEERGRKDFRVITSTKGKGIDNRNVKGGKAEEISLYGYMGIAEDLDKVDIDTKRRSLIKSKKEIRDFVDAPVKSEVKIED</sequence>
<feature type="region of interest" description="Disordered" evidence="1">
    <location>
        <begin position="314"/>
        <end position="334"/>
    </location>
</feature>
<name>A0A9J5WI71_SOLCO</name>
<evidence type="ECO:0000259" key="2">
    <source>
        <dbReference type="Pfam" id="PF03468"/>
    </source>
</evidence>
<feature type="region of interest" description="Disordered" evidence="1">
    <location>
        <begin position="248"/>
        <end position="287"/>
    </location>
</feature>
<dbReference type="AlphaFoldDB" id="A0A9J5WI71"/>
<dbReference type="Proteomes" id="UP000824120">
    <property type="component" value="Chromosome 11"/>
</dbReference>
<dbReference type="Gene3D" id="3.30.70.2890">
    <property type="entry name" value="XS domain"/>
    <property type="match status" value="1"/>
</dbReference>
<dbReference type="EMBL" id="JACXVP010000011">
    <property type="protein sequence ID" value="KAG5574916.1"/>
    <property type="molecule type" value="Genomic_DNA"/>
</dbReference>
<comment type="caution">
    <text evidence="3">The sequence shown here is derived from an EMBL/GenBank/DDBJ whole genome shotgun (WGS) entry which is preliminary data.</text>
</comment>
<feature type="compositionally biased region" description="Basic and acidic residues" evidence="1">
    <location>
        <begin position="271"/>
        <end position="287"/>
    </location>
</feature>
<evidence type="ECO:0000313" key="4">
    <source>
        <dbReference type="Proteomes" id="UP000824120"/>
    </source>
</evidence>
<organism evidence="3 4">
    <name type="scientific">Solanum commersonii</name>
    <name type="common">Commerson's wild potato</name>
    <name type="synonym">Commerson's nightshade</name>
    <dbReference type="NCBI Taxonomy" id="4109"/>
    <lineage>
        <taxon>Eukaryota</taxon>
        <taxon>Viridiplantae</taxon>
        <taxon>Streptophyta</taxon>
        <taxon>Embryophyta</taxon>
        <taxon>Tracheophyta</taxon>
        <taxon>Spermatophyta</taxon>
        <taxon>Magnoliopsida</taxon>
        <taxon>eudicotyledons</taxon>
        <taxon>Gunneridae</taxon>
        <taxon>Pentapetalae</taxon>
        <taxon>asterids</taxon>
        <taxon>lamiids</taxon>
        <taxon>Solanales</taxon>
        <taxon>Solanaceae</taxon>
        <taxon>Solanoideae</taxon>
        <taxon>Solaneae</taxon>
        <taxon>Solanum</taxon>
    </lineage>
</organism>